<feature type="non-terminal residue" evidence="1">
    <location>
        <position position="1"/>
    </location>
</feature>
<sequence>IFSLLIIEKRFLAAYEDYFSLVQIIDTVHQTTDLLDDQQIKFYTDGVKQAIELYGTPSCKRKLSSEQPSNKRIFEILHDVS</sequence>
<dbReference type="Proteomes" id="UP000676336">
    <property type="component" value="Unassembled WGS sequence"/>
</dbReference>
<organism evidence="1 2">
    <name type="scientific">Rotaria magnacalcarata</name>
    <dbReference type="NCBI Taxonomy" id="392030"/>
    <lineage>
        <taxon>Eukaryota</taxon>
        <taxon>Metazoa</taxon>
        <taxon>Spiralia</taxon>
        <taxon>Gnathifera</taxon>
        <taxon>Rotifera</taxon>
        <taxon>Eurotatoria</taxon>
        <taxon>Bdelloidea</taxon>
        <taxon>Philodinida</taxon>
        <taxon>Philodinidae</taxon>
        <taxon>Rotaria</taxon>
    </lineage>
</organism>
<evidence type="ECO:0000313" key="1">
    <source>
        <dbReference type="EMBL" id="CAF5222825.1"/>
    </source>
</evidence>
<protein>
    <submittedName>
        <fullName evidence="1">Uncharacterized protein</fullName>
    </submittedName>
</protein>
<name>A0A8S3JX94_9BILA</name>
<dbReference type="AlphaFoldDB" id="A0A8S3JX94"/>
<comment type="caution">
    <text evidence="1">The sequence shown here is derived from an EMBL/GenBank/DDBJ whole genome shotgun (WGS) entry which is preliminary data.</text>
</comment>
<evidence type="ECO:0000313" key="2">
    <source>
        <dbReference type="Proteomes" id="UP000676336"/>
    </source>
</evidence>
<gene>
    <name evidence="1" type="ORF">SMN809_LOCUS83025</name>
</gene>
<reference evidence="1" key="1">
    <citation type="submission" date="2021-02" db="EMBL/GenBank/DDBJ databases">
        <authorList>
            <person name="Nowell W R."/>
        </authorList>
    </citation>
    <scope>NUCLEOTIDE SEQUENCE</scope>
</reference>
<dbReference type="EMBL" id="CAJOBI010353877">
    <property type="protein sequence ID" value="CAF5222825.1"/>
    <property type="molecule type" value="Genomic_DNA"/>
</dbReference>
<proteinExistence type="predicted"/>
<accession>A0A8S3JX94</accession>